<dbReference type="Proteomes" id="UP000078343">
    <property type="component" value="Unassembled WGS sequence"/>
</dbReference>
<evidence type="ECO:0000256" key="2">
    <source>
        <dbReference type="SAM" id="Phobius"/>
    </source>
</evidence>
<feature type="transmembrane region" description="Helical" evidence="2">
    <location>
        <begin position="131"/>
        <end position="151"/>
    </location>
</feature>
<keyword evidence="2" id="KW-1133">Transmembrane helix</keyword>
<feature type="transmembrane region" description="Helical" evidence="2">
    <location>
        <begin position="578"/>
        <end position="601"/>
    </location>
</feature>
<evidence type="ECO:0000256" key="1">
    <source>
        <dbReference type="SAM" id="MobiDB-lite"/>
    </source>
</evidence>
<feature type="region of interest" description="Disordered" evidence="1">
    <location>
        <begin position="1"/>
        <end position="57"/>
    </location>
</feature>
<comment type="caution">
    <text evidence="3">The sequence shown here is derived from an EMBL/GenBank/DDBJ whole genome shotgun (WGS) entry which is preliminary data.</text>
</comment>
<feature type="compositionally biased region" description="Polar residues" evidence="1">
    <location>
        <begin position="751"/>
        <end position="765"/>
    </location>
</feature>
<protein>
    <submittedName>
        <fullName evidence="3">Uncharacterized protein</fullName>
    </submittedName>
</protein>
<dbReference type="STRING" id="1367422.A0A178ZW46"/>
<organism evidence="3 4">
    <name type="scientific">Fonsecaea erecta</name>
    <dbReference type="NCBI Taxonomy" id="1367422"/>
    <lineage>
        <taxon>Eukaryota</taxon>
        <taxon>Fungi</taxon>
        <taxon>Dikarya</taxon>
        <taxon>Ascomycota</taxon>
        <taxon>Pezizomycotina</taxon>
        <taxon>Eurotiomycetes</taxon>
        <taxon>Chaetothyriomycetidae</taxon>
        <taxon>Chaetothyriales</taxon>
        <taxon>Herpotrichiellaceae</taxon>
        <taxon>Fonsecaea</taxon>
    </lineage>
</organism>
<gene>
    <name evidence="3" type="ORF">AYL99_03245</name>
</gene>
<sequence>MASQVSAPLLRQSDDGDNLTADVREHQTRTQEGAGELRESYDPPMHSEKVPASGEPPKRLEGAIADIIWALMCLSLPMLVLTGIFIGLVYGYEVSNSPEDAANLLGISSARNKSAYYVDFSATRLITVSSWTSTVTSLTSAFVMVLTSYPLAKDYIKRSNLGQVDTLPTVYQFKLIIGLLGGGIGPLWSWLQYCFWKRRNKQTKLLWMTVVSLLAATVLSIAIVAVDTWLHVTTSTVELDILSPPASTPSASYGRGLIPLCYNQTWTPGDLNQCIGGLQLPGSIHFDSVSEATRTSMNLSTTNSVLTTTIDNMHFAFLTSAQRDSSLDFRARTYAMSTTCSPASKACDLQQIQWCQYNGGCALGEVQMTLGMTYNCSPSLYGDINNNTGFTYEAGNGSSFGTSSNIGFFLQMFRKHGFADPIGTVDGELATPNPFYFAAGGRVATSDALSQDPEAVEDDDQYNYAFIFQCTSAVYELEYASIDGNVGEGNYSMANESLSNNVGWALLESRALVQNSLESAFFSGAQQVNTSQAFADYFAQQFSKSAVSMIAGITVGRRNVAEQTRRSRLVARLPKAPFFTLVVLNLLYALLGIMLAGMAIASQPRKTRDVQARLSIAGLVAALLEPNGAGRATRSKGRKSGGIESVFAEYYNGGQQHDDDHSRVILVEPGTGNGVFEKVSAQSRVSDDNNNPTTAQAVHGVEVHHPFNHAADASWPLTAEGGSEAALRHGMAPQHDDTDTVMAGMDIAQDNENYTHSPDTNTTYHRSGGQPMR</sequence>
<feature type="transmembrane region" description="Helical" evidence="2">
    <location>
        <begin position="171"/>
        <end position="193"/>
    </location>
</feature>
<dbReference type="RefSeq" id="XP_018697385.1">
    <property type="nucleotide sequence ID" value="XM_018834761.1"/>
</dbReference>
<name>A0A178ZW46_9EURO</name>
<evidence type="ECO:0000313" key="4">
    <source>
        <dbReference type="Proteomes" id="UP000078343"/>
    </source>
</evidence>
<proteinExistence type="predicted"/>
<evidence type="ECO:0000313" key="3">
    <source>
        <dbReference type="EMBL" id="OAP64018.1"/>
    </source>
</evidence>
<feature type="compositionally biased region" description="Basic and acidic residues" evidence="1">
    <location>
        <begin position="22"/>
        <end position="49"/>
    </location>
</feature>
<dbReference type="OrthoDB" id="3344043at2759"/>
<keyword evidence="4" id="KW-1185">Reference proteome</keyword>
<feature type="transmembrane region" description="Helical" evidence="2">
    <location>
        <begin position="205"/>
        <end position="226"/>
    </location>
</feature>
<dbReference type="AlphaFoldDB" id="A0A178ZW46"/>
<accession>A0A178ZW46</accession>
<feature type="region of interest" description="Disordered" evidence="1">
    <location>
        <begin position="751"/>
        <end position="773"/>
    </location>
</feature>
<feature type="transmembrane region" description="Helical" evidence="2">
    <location>
        <begin position="67"/>
        <end position="90"/>
    </location>
</feature>
<keyword evidence="2" id="KW-0812">Transmembrane</keyword>
<dbReference type="GeneID" id="30007415"/>
<reference evidence="3 4" key="1">
    <citation type="submission" date="2016-04" db="EMBL/GenBank/DDBJ databases">
        <title>Draft genome of Fonsecaea erecta CBS 125763.</title>
        <authorList>
            <person name="Weiss V.A."/>
            <person name="Vicente V.A."/>
            <person name="Raittz R.T."/>
            <person name="Moreno L.F."/>
            <person name="De Souza E.M."/>
            <person name="Pedrosa F.O."/>
            <person name="Steffens M.B."/>
            <person name="Faoro H."/>
            <person name="Tadra-Sfeir M.Z."/>
            <person name="Najafzadeh M.J."/>
            <person name="Felipe M.S."/>
            <person name="Teixeira M."/>
            <person name="Sun J."/>
            <person name="Xi L."/>
            <person name="Gomes R."/>
            <person name="De Azevedo C.M."/>
            <person name="Salgado C.G."/>
            <person name="Da Silva M.B."/>
            <person name="Nascimento M.F."/>
            <person name="Queiroz-Telles F."/>
            <person name="Attili D.S."/>
            <person name="Gorbushina A."/>
        </authorList>
    </citation>
    <scope>NUCLEOTIDE SEQUENCE [LARGE SCALE GENOMIC DNA]</scope>
    <source>
        <strain evidence="3 4">CBS 125763</strain>
    </source>
</reference>
<keyword evidence="2" id="KW-0472">Membrane</keyword>
<dbReference type="EMBL" id="LVYI01000002">
    <property type="protein sequence ID" value="OAP64018.1"/>
    <property type="molecule type" value="Genomic_DNA"/>
</dbReference>